<dbReference type="InterPro" id="IPR010982">
    <property type="entry name" value="Lambda_DNA-bd_dom_sf"/>
</dbReference>
<dbReference type="SUPFAM" id="SSF47413">
    <property type="entry name" value="lambda repressor-like DNA-binding domains"/>
    <property type="match status" value="1"/>
</dbReference>
<dbReference type="KEGG" id="dgo:DGo_PB0189"/>
<dbReference type="InterPro" id="IPR001387">
    <property type="entry name" value="Cro/C1-type_HTH"/>
</dbReference>
<dbReference type="Pfam" id="PF13443">
    <property type="entry name" value="HTH_26"/>
    <property type="match status" value="1"/>
</dbReference>
<reference evidence="2 3" key="1">
    <citation type="journal article" date="2012" name="PLoS ONE">
        <title>Genome sequence and transcriptome analysis of the radioresistant bacterium Deinococcus gobiensis: insights into the extreme environmental adaptations.</title>
        <authorList>
            <person name="Yuan M."/>
            <person name="Chen M."/>
            <person name="Zhang W."/>
            <person name="Lu W."/>
            <person name="Wang J."/>
            <person name="Yang M."/>
            <person name="Zhao P."/>
            <person name="Tang R."/>
            <person name="Li X."/>
            <person name="Hao Y."/>
            <person name="Zhou Z."/>
            <person name="Zhan Y."/>
            <person name="Yu H."/>
            <person name="Teng C."/>
            <person name="Yan Y."/>
            <person name="Ping S."/>
            <person name="Wang Y."/>
            <person name="Lin M."/>
        </authorList>
    </citation>
    <scope>NUCLEOTIDE SEQUENCE [LARGE SCALE GENOMIC DNA]</scope>
    <source>
        <strain evidence="3">DSM 21396 / JCM 16679 / CGMCC 1.7299 / I-0</strain>
        <plasmid evidence="2">P2</plasmid>
    </source>
</reference>
<dbReference type="HOGENOM" id="CLU_2823978_0_0_0"/>
<accession>H8H1R1</accession>
<dbReference type="Gene3D" id="1.10.260.40">
    <property type="entry name" value="lambda repressor-like DNA-binding domains"/>
    <property type="match status" value="1"/>
</dbReference>
<geneLocation type="plasmid" evidence="2 3">
    <name>P2</name>
</geneLocation>
<dbReference type="PROSITE" id="PS50943">
    <property type="entry name" value="HTH_CROC1"/>
    <property type="match status" value="1"/>
</dbReference>
<dbReference type="EMBL" id="CP002193">
    <property type="protein sequence ID" value="AFD27458.1"/>
    <property type="molecule type" value="Genomic_DNA"/>
</dbReference>
<dbReference type="GO" id="GO:0003677">
    <property type="term" value="F:DNA binding"/>
    <property type="evidence" value="ECO:0007669"/>
    <property type="project" value="InterPro"/>
</dbReference>
<evidence type="ECO:0000313" key="2">
    <source>
        <dbReference type="EMBL" id="AFD27458.1"/>
    </source>
</evidence>
<organism evidence="2 3">
    <name type="scientific">Deinococcus gobiensis (strain DSM 21396 / JCM 16679 / CGMCC 1.7299 / I-0)</name>
    <dbReference type="NCBI Taxonomy" id="745776"/>
    <lineage>
        <taxon>Bacteria</taxon>
        <taxon>Thermotogati</taxon>
        <taxon>Deinococcota</taxon>
        <taxon>Deinococci</taxon>
        <taxon>Deinococcales</taxon>
        <taxon>Deinococcaceae</taxon>
        <taxon>Deinococcus</taxon>
    </lineage>
</organism>
<keyword evidence="3" id="KW-1185">Reference proteome</keyword>
<evidence type="ECO:0000259" key="1">
    <source>
        <dbReference type="PROSITE" id="PS50943"/>
    </source>
</evidence>
<evidence type="ECO:0000313" key="3">
    <source>
        <dbReference type="Proteomes" id="UP000007575"/>
    </source>
</evidence>
<dbReference type="RefSeq" id="WP_014686554.1">
    <property type="nucleotide sequence ID" value="NC_017791.1"/>
</dbReference>
<feature type="domain" description="HTH cro/C1-type" evidence="1">
    <location>
        <begin position="7"/>
        <end position="34"/>
    </location>
</feature>
<name>H8H1R1_DEIGI</name>
<keyword evidence="2" id="KW-0614">Plasmid</keyword>
<protein>
    <recommendedName>
        <fullName evidence="1">HTH cro/C1-type domain-containing protein</fullName>
    </recommendedName>
</protein>
<dbReference type="AlphaFoldDB" id="H8H1R1"/>
<proteinExistence type="predicted"/>
<dbReference type="Proteomes" id="UP000007575">
    <property type="component" value="Plasmid P2"/>
</dbReference>
<dbReference type="OrthoDB" id="72729at2"/>
<sequence length="66" mass="7519">MNLKTIVKIELAKREMTQTELAEQIGIPQQSLSRTLRTPALNQRSHWPKILDALGLELVVQPKKQS</sequence>
<gene>
    <name evidence="2" type="ordered locus">DGo_PB0189</name>
</gene>